<dbReference type="Gene3D" id="3.40.80.10">
    <property type="entry name" value="Peptidoglycan recognition protein-like"/>
    <property type="match status" value="1"/>
</dbReference>
<dbReference type="Gene3D" id="2.30.30.40">
    <property type="entry name" value="SH3 Domains"/>
    <property type="match status" value="1"/>
</dbReference>
<dbReference type="EMBL" id="BK015315">
    <property type="protein sequence ID" value="DAE00908.1"/>
    <property type="molecule type" value="Genomic_DNA"/>
</dbReference>
<evidence type="ECO:0000256" key="5">
    <source>
        <dbReference type="ARBA" id="ARBA00022670"/>
    </source>
</evidence>
<keyword evidence="5" id="KW-0645">Protease</keyword>
<keyword evidence="3" id="KW-0929">Antimicrobial</keyword>
<organism evidence="10">
    <name type="scientific">Siphoviridae sp. ctNwR4</name>
    <dbReference type="NCBI Taxonomy" id="2825474"/>
    <lineage>
        <taxon>Viruses</taxon>
        <taxon>Duplodnaviria</taxon>
        <taxon>Heunggongvirae</taxon>
        <taxon>Uroviricota</taxon>
        <taxon>Caudoviricetes</taxon>
    </lineage>
</organism>
<keyword evidence="7" id="KW-0862">Zinc</keyword>
<comment type="cofactor">
    <cofactor evidence="1">
        <name>Zn(2+)</name>
        <dbReference type="ChEBI" id="CHEBI:29105"/>
    </cofactor>
</comment>
<sequence length="341" mass="35867">MSNSSLVTYTKISPNRTSPRNHKIDTISIHCFVGQVTAKSGCNAGNFTRYDPKNGSSCNYVVGHDGSIGLCVEEKDRSWCTSSGANDHRAVTIETASETKNPYKVTSAAYAALLDLVTDICRRNGAKKLLWFGDKAKTLAYTPKAGEMVMTVHRWFANKACPGDYLYNLHGEIAAEVTKRLSGGSGSTDPAPGASGGAQTAVNYTVKVTATNLNIRSGPGTNYGSKGAIKPGVYTIIAEADGTGASKWGKLKSGAGWISLDYATKTGSTASKAVTVGSTVTIQDGAVYGGLAASRGAKVPDYISGTSRRYTVKQIATHKGVQEALLAEITSWVALAYLNVV</sequence>
<dbReference type="InterPro" id="IPR002502">
    <property type="entry name" value="Amidase_domain"/>
</dbReference>
<evidence type="ECO:0000256" key="8">
    <source>
        <dbReference type="ARBA" id="ARBA00042615"/>
    </source>
</evidence>
<dbReference type="PROSITE" id="PS51781">
    <property type="entry name" value="SH3B"/>
    <property type="match status" value="1"/>
</dbReference>
<accession>A0A8S5P3X8</accession>
<dbReference type="GO" id="GO:0009253">
    <property type="term" value="P:peptidoglycan catabolic process"/>
    <property type="evidence" value="ECO:0007669"/>
    <property type="project" value="InterPro"/>
</dbReference>
<reference evidence="10" key="1">
    <citation type="journal article" date="2021" name="Proc. Natl. Acad. Sci. U.S.A.">
        <title>A Catalog of Tens of Thousands of Viruses from Human Metagenomes Reveals Hidden Associations with Chronic Diseases.</title>
        <authorList>
            <person name="Tisza M.J."/>
            <person name="Buck C.B."/>
        </authorList>
    </citation>
    <scope>NUCLEOTIDE SEQUENCE</scope>
    <source>
        <strain evidence="10">CtNwR4</strain>
    </source>
</reference>
<evidence type="ECO:0000256" key="4">
    <source>
        <dbReference type="ARBA" id="ARBA00022638"/>
    </source>
</evidence>
<evidence type="ECO:0000259" key="9">
    <source>
        <dbReference type="PROSITE" id="PS51781"/>
    </source>
</evidence>
<dbReference type="GO" id="GO:0008233">
    <property type="term" value="F:peptidase activity"/>
    <property type="evidence" value="ECO:0007669"/>
    <property type="project" value="UniProtKB-KW"/>
</dbReference>
<evidence type="ECO:0000313" key="10">
    <source>
        <dbReference type="EMBL" id="DAE00908.1"/>
    </source>
</evidence>
<dbReference type="GO" id="GO:0042742">
    <property type="term" value="P:defense response to bacterium"/>
    <property type="evidence" value="ECO:0007669"/>
    <property type="project" value="UniProtKB-KW"/>
</dbReference>
<feature type="domain" description="SH3b" evidence="9">
    <location>
        <begin position="201"/>
        <end position="278"/>
    </location>
</feature>
<evidence type="ECO:0000256" key="7">
    <source>
        <dbReference type="ARBA" id="ARBA00022833"/>
    </source>
</evidence>
<proteinExistence type="inferred from homology"/>
<dbReference type="Pfam" id="PF01510">
    <property type="entry name" value="Amidase_2"/>
    <property type="match status" value="1"/>
</dbReference>
<dbReference type="GO" id="GO:0006508">
    <property type="term" value="P:proteolysis"/>
    <property type="evidence" value="ECO:0007669"/>
    <property type="project" value="UniProtKB-KW"/>
</dbReference>
<evidence type="ECO:0000256" key="1">
    <source>
        <dbReference type="ARBA" id="ARBA00001947"/>
    </source>
</evidence>
<dbReference type="GO" id="GO:0008745">
    <property type="term" value="F:N-acetylmuramoyl-L-alanine amidase activity"/>
    <property type="evidence" value="ECO:0007669"/>
    <property type="project" value="InterPro"/>
</dbReference>
<protein>
    <recommendedName>
        <fullName evidence="8">N-acetylmuramoyl-L-alanine amidase</fullName>
    </recommendedName>
</protein>
<name>A0A8S5P3X8_9CAUD</name>
<evidence type="ECO:0000256" key="2">
    <source>
        <dbReference type="ARBA" id="ARBA00007553"/>
    </source>
</evidence>
<dbReference type="InterPro" id="IPR036505">
    <property type="entry name" value="Amidase/PGRP_sf"/>
</dbReference>
<keyword evidence="6" id="KW-0479">Metal-binding</keyword>
<evidence type="ECO:0000256" key="3">
    <source>
        <dbReference type="ARBA" id="ARBA00022529"/>
    </source>
</evidence>
<comment type="similarity">
    <text evidence="2">Belongs to the N-acetylmuramoyl-L-alanine amidase 2 family.</text>
</comment>
<dbReference type="GO" id="GO:0001897">
    <property type="term" value="P:symbiont-mediated cytolysis of host cell"/>
    <property type="evidence" value="ECO:0007669"/>
    <property type="project" value="UniProtKB-ARBA"/>
</dbReference>
<keyword evidence="4" id="KW-0081">Bacteriolytic enzyme</keyword>
<dbReference type="InterPro" id="IPR003646">
    <property type="entry name" value="SH3-like_bac-type"/>
</dbReference>
<keyword evidence="5" id="KW-0378">Hydrolase</keyword>
<dbReference type="GO" id="GO:0046872">
    <property type="term" value="F:metal ion binding"/>
    <property type="evidence" value="ECO:0007669"/>
    <property type="project" value="UniProtKB-KW"/>
</dbReference>
<evidence type="ECO:0000256" key="6">
    <source>
        <dbReference type="ARBA" id="ARBA00022723"/>
    </source>
</evidence>
<dbReference type="SUPFAM" id="SSF55846">
    <property type="entry name" value="N-acetylmuramoyl-L-alanine amidase-like"/>
    <property type="match status" value="1"/>
</dbReference>